<accession>A0A811ZTR0</accession>
<keyword evidence="2" id="KW-1185">Reference proteome</keyword>
<reference evidence="1" key="1">
    <citation type="submission" date="2020-12" db="EMBL/GenBank/DDBJ databases">
        <authorList>
            <consortium name="Molecular Ecology Group"/>
        </authorList>
    </citation>
    <scope>NUCLEOTIDE SEQUENCE</scope>
    <source>
        <strain evidence="1">TBG_1078</strain>
    </source>
</reference>
<protein>
    <submittedName>
        <fullName evidence="1">(raccoon dog) hypothetical protein</fullName>
    </submittedName>
</protein>
<gene>
    <name evidence="1" type="ORF">NYPRO_LOCUS24809</name>
</gene>
<proteinExistence type="predicted"/>
<name>A0A811ZTR0_NYCPR</name>
<organism evidence="1 2">
    <name type="scientific">Nyctereutes procyonoides</name>
    <name type="common">Raccoon dog</name>
    <name type="synonym">Canis procyonoides</name>
    <dbReference type="NCBI Taxonomy" id="34880"/>
    <lineage>
        <taxon>Eukaryota</taxon>
        <taxon>Metazoa</taxon>
        <taxon>Chordata</taxon>
        <taxon>Craniata</taxon>
        <taxon>Vertebrata</taxon>
        <taxon>Euteleostomi</taxon>
        <taxon>Mammalia</taxon>
        <taxon>Eutheria</taxon>
        <taxon>Laurasiatheria</taxon>
        <taxon>Carnivora</taxon>
        <taxon>Caniformia</taxon>
        <taxon>Canidae</taxon>
        <taxon>Nyctereutes</taxon>
    </lineage>
</organism>
<evidence type="ECO:0000313" key="1">
    <source>
        <dbReference type="EMBL" id="CAD7692015.1"/>
    </source>
</evidence>
<dbReference type="Proteomes" id="UP000645828">
    <property type="component" value="Unassembled WGS sequence"/>
</dbReference>
<comment type="caution">
    <text evidence="1">The sequence shown here is derived from an EMBL/GenBank/DDBJ whole genome shotgun (WGS) entry which is preliminary data.</text>
</comment>
<sequence>MFVLSTVLRMWGGGGHQEGWMCCCMPLIFSGSVSISLSCLHPCPLVPAPSPQEVLVPRIEGEEHQVPHGLVPGAAPIHALAPTLSWQLIQGHPAGGLNDGCPWGLPHSGAGGLEALRSLTIHVCSMRAPAGYRLHRGQQGRVPRQWALQVAPGKGYVPWIVLKTDTTGCIWRLEGGRGPGSPQRGARAYRLWKRLSWAQKHLRRPGGAKLLTAPQRASLLVQ</sequence>
<dbReference type="AlphaFoldDB" id="A0A811ZTR0"/>
<evidence type="ECO:0000313" key="2">
    <source>
        <dbReference type="Proteomes" id="UP000645828"/>
    </source>
</evidence>
<dbReference type="EMBL" id="CAJHUB010000775">
    <property type="protein sequence ID" value="CAD7692015.1"/>
    <property type="molecule type" value="Genomic_DNA"/>
</dbReference>